<feature type="domain" description="ABC3 transporter permease C-terminal" evidence="9">
    <location>
        <begin position="277"/>
        <end position="410"/>
    </location>
</feature>
<dbReference type="InterPro" id="IPR011925">
    <property type="entry name" value="LolCE_TM"/>
</dbReference>
<evidence type="ECO:0000259" key="10">
    <source>
        <dbReference type="Pfam" id="PF12704"/>
    </source>
</evidence>
<feature type="domain" description="MacB-like periplasmic core" evidence="10">
    <location>
        <begin position="28"/>
        <end position="242"/>
    </location>
</feature>
<keyword evidence="11" id="KW-0449">Lipoprotein</keyword>
<evidence type="ECO:0000256" key="7">
    <source>
        <dbReference type="ARBA" id="ARBA00023136"/>
    </source>
</evidence>
<comment type="subcellular location">
    <subcellularLocation>
        <location evidence="1">Cell membrane</location>
        <topology evidence="1">Multi-pass membrane protein</topology>
    </subcellularLocation>
</comment>
<keyword evidence="7 8" id="KW-0472">Membrane</keyword>
<dbReference type="Proteomes" id="UP000319732">
    <property type="component" value="Unassembled WGS sequence"/>
</dbReference>
<reference evidence="11 12" key="1">
    <citation type="submission" date="2019-06" db="EMBL/GenBank/DDBJ databases">
        <title>Whole genome sequence for Cellvibrionaceae sp. R142.</title>
        <authorList>
            <person name="Wang G."/>
        </authorList>
    </citation>
    <scope>NUCLEOTIDE SEQUENCE [LARGE SCALE GENOMIC DNA]</scope>
    <source>
        <strain evidence="11 12">R142</strain>
    </source>
</reference>
<organism evidence="11 12">
    <name type="scientific">Exilibacterium tricleocarpae</name>
    <dbReference type="NCBI Taxonomy" id="2591008"/>
    <lineage>
        <taxon>Bacteria</taxon>
        <taxon>Pseudomonadati</taxon>
        <taxon>Pseudomonadota</taxon>
        <taxon>Gammaproteobacteria</taxon>
        <taxon>Cellvibrionales</taxon>
        <taxon>Cellvibrionaceae</taxon>
        <taxon>Exilibacterium</taxon>
    </lineage>
</organism>
<evidence type="ECO:0000256" key="6">
    <source>
        <dbReference type="ARBA" id="ARBA00022989"/>
    </source>
</evidence>
<dbReference type="InterPro" id="IPR051447">
    <property type="entry name" value="Lipoprotein-release_system"/>
</dbReference>
<dbReference type="PANTHER" id="PTHR30489:SF0">
    <property type="entry name" value="LIPOPROTEIN-RELEASING SYSTEM TRANSMEMBRANE PROTEIN LOLE"/>
    <property type="match status" value="1"/>
</dbReference>
<feature type="transmembrane region" description="Helical" evidence="8">
    <location>
        <begin position="383"/>
        <end position="403"/>
    </location>
</feature>
<proteinExistence type="inferred from homology"/>
<dbReference type="InterPro" id="IPR003838">
    <property type="entry name" value="ABC3_permease_C"/>
</dbReference>
<protein>
    <submittedName>
        <fullName evidence="11">Lipoprotein-releasing ABC transporter permease subunit</fullName>
    </submittedName>
</protein>
<dbReference type="PANTHER" id="PTHR30489">
    <property type="entry name" value="LIPOPROTEIN-RELEASING SYSTEM TRANSMEMBRANE PROTEIN LOLE"/>
    <property type="match status" value="1"/>
</dbReference>
<accession>A0A545TVT8</accession>
<dbReference type="AlphaFoldDB" id="A0A545TVT8"/>
<keyword evidence="4" id="KW-1003">Cell membrane</keyword>
<evidence type="ECO:0000256" key="8">
    <source>
        <dbReference type="SAM" id="Phobius"/>
    </source>
</evidence>
<evidence type="ECO:0000256" key="5">
    <source>
        <dbReference type="ARBA" id="ARBA00022692"/>
    </source>
</evidence>
<sequence>MHSSVPLFIGLRYTRSKRRNQFISFVSGFSLFGMAIGVFALIVVLSVMNGFDRELKNRILSVIPHGFIDQTPRLSDWSGLADRVAAHPEVVAAAPYIAGFGLISRDYGVQGVSIQGILPAAQGQVSVIGRHMVLGAVEDLQPGQYGIVLGNLLARYLGVARGDKVALTLPEITLTPAGAFPRMKRFTVVGVFEVGAQVDQNLVMIHLADAQKLYRYGDGVQGLQLKVDDIYRAGPVVAELSQALSAEGAGRYVSKDWSRTQGSLFQAVKMEKTVITVLLMIIVAVAAFNIVTSLVLMVADKRSDIAVLRTLGLSSRQVMAIFIVQGSAVGVIGVVIGAVLGTLAAHFVGDLANWLERILGLSVFDPNVYFISRLPSQWRLADAVLIAGCGLVISVLATLYPAFRASRIEPAEALRYE</sequence>
<keyword evidence="3" id="KW-0813">Transport</keyword>
<dbReference type="RefSeq" id="WP_142904000.1">
    <property type="nucleotide sequence ID" value="NZ_ML660091.1"/>
</dbReference>
<evidence type="ECO:0000313" key="12">
    <source>
        <dbReference type="Proteomes" id="UP000319732"/>
    </source>
</evidence>
<dbReference type="Pfam" id="PF12704">
    <property type="entry name" value="MacB_PCD"/>
    <property type="match status" value="1"/>
</dbReference>
<evidence type="ECO:0000256" key="4">
    <source>
        <dbReference type="ARBA" id="ARBA00022475"/>
    </source>
</evidence>
<evidence type="ECO:0000256" key="3">
    <source>
        <dbReference type="ARBA" id="ARBA00022448"/>
    </source>
</evidence>
<dbReference type="EMBL" id="VHSG01000008">
    <property type="protein sequence ID" value="TQV81339.1"/>
    <property type="molecule type" value="Genomic_DNA"/>
</dbReference>
<dbReference type="GO" id="GO:0098797">
    <property type="term" value="C:plasma membrane protein complex"/>
    <property type="evidence" value="ECO:0007669"/>
    <property type="project" value="TreeGrafter"/>
</dbReference>
<gene>
    <name evidence="11" type="ORF">FKG94_09620</name>
</gene>
<evidence type="ECO:0000256" key="1">
    <source>
        <dbReference type="ARBA" id="ARBA00004651"/>
    </source>
</evidence>
<dbReference type="Pfam" id="PF02687">
    <property type="entry name" value="FtsX"/>
    <property type="match status" value="1"/>
</dbReference>
<dbReference type="GO" id="GO:0044874">
    <property type="term" value="P:lipoprotein localization to outer membrane"/>
    <property type="evidence" value="ECO:0007669"/>
    <property type="project" value="TreeGrafter"/>
</dbReference>
<feature type="transmembrane region" description="Helical" evidence="8">
    <location>
        <begin position="22"/>
        <end position="48"/>
    </location>
</feature>
<keyword evidence="5 8" id="KW-0812">Transmembrane</keyword>
<feature type="transmembrane region" description="Helical" evidence="8">
    <location>
        <begin position="320"/>
        <end position="348"/>
    </location>
</feature>
<dbReference type="InterPro" id="IPR025857">
    <property type="entry name" value="MacB_PCD"/>
</dbReference>
<evidence type="ECO:0000313" key="11">
    <source>
        <dbReference type="EMBL" id="TQV81339.1"/>
    </source>
</evidence>
<dbReference type="NCBIfam" id="TIGR02212">
    <property type="entry name" value="lolCE"/>
    <property type="match status" value="1"/>
</dbReference>
<evidence type="ECO:0000259" key="9">
    <source>
        <dbReference type="Pfam" id="PF02687"/>
    </source>
</evidence>
<name>A0A545TVT8_9GAMM</name>
<keyword evidence="12" id="KW-1185">Reference proteome</keyword>
<evidence type="ECO:0000256" key="2">
    <source>
        <dbReference type="ARBA" id="ARBA00005236"/>
    </source>
</evidence>
<comment type="similarity">
    <text evidence="2">Belongs to the ABC-4 integral membrane protein family. LolC/E subfamily.</text>
</comment>
<dbReference type="GO" id="GO:0042953">
    <property type="term" value="P:lipoprotein transport"/>
    <property type="evidence" value="ECO:0007669"/>
    <property type="project" value="InterPro"/>
</dbReference>
<feature type="transmembrane region" description="Helical" evidence="8">
    <location>
        <begin position="274"/>
        <end position="299"/>
    </location>
</feature>
<dbReference type="OrthoDB" id="9808461at2"/>
<keyword evidence="6 8" id="KW-1133">Transmembrane helix</keyword>
<comment type="caution">
    <text evidence="11">The sequence shown here is derived from an EMBL/GenBank/DDBJ whole genome shotgun (WGS) entry which is preliminary data.</text>
</comment>